<evidence type="ECO:0000313" key="2">
    <source>
        <dbReference type="Proteomes" id="UP000299102"/>
    </source>
</evidence>
<keyword evidence="2" id="KW-1185">Reference proteome</keyword>
<accession>A0A4C1SFN2</accession>
<comment type="caution">
    <text evidence="1">The sequence shown here is derived from an EMBL/GenBank/DDBJ whole genome shotgun (WGS) entry which is preliminary data.</text>
</comment>
<dbReference type="EMBL" id="BGZK01006691">
    <property type="protein sequence ID" value="GBP00187.1"/>
    <property type="molecule type" value="Genomic_DNA"/>
</dbReference>
<proteinExistence type="predicted"/>
<sequence length="110" mass="12240">MQSVKRHGLHVNQSADSQPGQYGLFEVLRSRPPALSYGKRIGAEYQIVACSYVALRNRPHSVGAGTRPALYHAGKRHNFRDKARIKAQSKESAMLRHRPAALRAVKVRPG</sequence>
<reference evidence="1 2" key="1">
    <citation type="journal article" date="2019" name="Commun. Biol.">
        <title>The bagworm genome reveals a unique fibroin gene that provides high tensile strength.</title>
        <authorList>
            <person name="Kono N."/>
            <person name="Nakamura H."/>
            <person name="Ohtoshi R."/>
            <person name="Tomita M."/>
            <person name="Numata K."/>
            <person name="Arakawa K."/>
        </authorList>
    </citation>
    <scope>NUCLEOTIDE SEQUENCE [LARGE SCALE GENOMIC DNA]</scope>
</reference>
<evidence type="ECO:0000313" key="1">
    <source>
        <dbReference type="EMBL" id="GBP00187.1"/>
    </source>
</evidence>
<gene>
    <name evidence="1" type="ORF">EVAR_72030_1</name>
</gene>
<dbReference type="AlphaFoldDB" id="A0A4C1SFN2"/>
<protein>
    <submittedName>
        <fullName evidence="1">Uncharacterized protein</fullName>
    </submittedName>
</protein>
<organism evidence="1 2">
    <name type="scientific">Eumeta variegata</name>
    <name type="common">Bagworm moth</name>
    <name type="synonym">Eumeta japonica</name>
    <dbReference type="NCBI Taxonomy" id="151549"/>
    <lineage>
        <taxon>Eukaryota</taxon>
        <taxon>Metazoa</taxon>
        <taxon>Ecdysozoa</taxon>
        <taxon>Arthropoda</taxon>
        <taxon>Hexapoda</taxon>
        <taxon>Insecta</taxon>
        <taxon>Pterygota</taxon>
        <taxon>Neoptera</taxon>
        <taxon>Endopterygota</taxon>
        <taxon>Lepidoptera</taxon>
        <taxon>Glossata</taxon>
        <taxon>Ditrysia</taxon>
        <taxon>Tineoidea</taxon>
        <taxon>Psychidae</taxon>
        <taxon>Oiketicinae</taxon>
        <taxon>Eumeta</taxon>
    </lineage>
</organism>
<name>A0A4C1SFN2_EUMVA</name>
<dbReference type="Proteomes" id="UP000299102">
    <property type="component" value="Unassembled WGS sequence"/>
</dbReference>